<protein>
    <recommendedName>
        <fullName evidence="1">DUF6924 domain-containing protein</fullName>
    </recommendedName>
</protein>
<evidence type="ECO:0000313" key="3">
    <source>
        <dbReference type="Proteomes" id="UP000188929"/>
    </source>
</evidence>
<organism evidence="2 3">
    <name type="scientific">Pseudofrankia asymbiotica</name>
    <dbReference type="NCBI Taxonomy" id="1834516"/>
    <lineage>
        <taxon>Bacteria</taxon>
        <taxon>Bacillati</taxon>
        <taxon>Actinomycetota</taxon>
        <taxon>Actinomycetes</taxon>
        <taxon>Frankiales</taxon>
        <taxon>Frankiaceae</taxon>
        <taxon>Pseudofrankia</taxon>
    </lineage>
</organism>
<feature type="domain" description="DUF6924" evidence="1">
    <location>
        <begin position="1"/>
        <end position="124"/>
    </location>
</feature>
<dbReference type="InterPro" id="IPR053832">
    <property type="entry name" value="DUF6924"/>
</dbReference>
<dbReference type="STRING" id="1834516.BL253_25345"/>
<accession>A0A1V2I5N3</accession>
<proteinExistence type="predicted"/>
<keyword evidence="3" id="KW-1185">Reference proteome</keyword>
<evidence type="ECO:0000313" key="2">
    <source>
        <dbReference type="EMBL" id="ONH26270.1"/>
    </source>
</evidence>
<sequence length="128" mass="13999">MIRTDFSDDDAWEAVCAASVATSPEGFEAHLLFISDPAFADLTVEQVMALPGAQHYNALYIVDHDTISGRETPILAVDMTREPGRSLRVVPAQMQSIENNLEIFNMDFSEFADAADPDGVFRGFADIG</sequence>
<reference evidence="3" key="1">
    <citation type="submission" date="2016-10" db="EMBL/GenBank/DDBJ databases">
        <title>Frankia sp. NRRL B-16386 Genome sequencing.</title>
        <authorList>
            <person name="Ghodhbane-Gtari F."/>
            <person name="Swanson E."/>
            <person name="Gueddou A."/>
            <person name="Hezbri K."/>
            <person name="Ktari K."/>
            <person name="Nouioui I."/>
            <person name="Morris K."/>
            <person name="Simpson S."/>
            <person name="Abebe-Akele F."/>
            <person name="Thomas K."/>
            <person name="Gtari M."/>
            <person name="Tisa L.S."/>
        </authorList>
    </citation>
    <scope>NUCLEOTIDE SEQUENCE [LARGE SCALE GENOMIC DNA]</scope>
    <source>
        <strain evidence="3">NRRL B-16386</strain>
    </source>
</reference>
<name>A0A1V2I5N3_9ACTN</name>
<comment type="caution">
    <text evidence="2">The sequence shown here is derived from an EMBL/GenBank/DDBJ whole genome shotgun (WGS) entry which is preliminary data.</text>
</comment>
<dbReference type="AlphaFoldDB" id="A0A1V2I5N3"/>
<dbReference type="Proteomes" id="UP000188929">
    <property type="component" value="Unassembled WGS sequence"/>
</dbReference>
<evidence type="ECO:0000259" key="1">
    <source>
        <dbReference type="Pfam" id="PF21962"/>
    </source>
</evidence>
<gene>
    <name evidence="2" type="ORF">BL253_25345</name>
</gene>
<dbReference type="Pfam" id="PF21962">
    <property type="entry name" value="DUF6924"/>
    <property type="match status" value="1"/>
</dbReference>
<dbReference type="EMBL" id="MOMC01000052">
    <property type="protein sequence ID" value="ONH26270.1"/>
    <property type="molecule type" value="Genomic_DNA"/>
</dbReference>